<dbReference type="EMBL" id="CP071462">
    <property type="protein sequence ID" value="QSX00203.1"/>
    <property type="molecule type" value="Genomic_DNA"/>
</dbReference>
<feature type="compositionally biased region" description="Acidic residues" evidence="1">
    <location>
        <begin position="41"/>
        <end position="50"/>
    </location>
</feature>
<accession>A0A8A2VIP8</accession>
<evidence type="ECO:0000313" key="3">
    <source>
        <dbReference type="Proteomes" id="UP000663203"/>
    </source>
</evidence>
<keyword evidence="3" id="KW-1185">Reference proteome</keyword>
<evidence type="ECO:0000256" key="1">
    <source>
        <dbReference type="SAM" id="MobiDB-lite"/>
    </source>
</evidence>
<sequence>MYSGSRGILYTAPPASDESNDDATEATASTADGDAATTAAEADDGLTADD</sequence>
<evidence type="ECO:0000313" key="2">
    <source>
        <dbReference type="EMBL" id="QSX00203.1"/>
    </source>
</evidence>
<feature type="compositionally biased region" description="Low complexity" evidence="1">
    <location>
        <begin position="25"/>
        <end position="40"/>
    </location>
</feature>
<gene>
    <name evidence="2" type="ORF">J0X25_04355</name>
</gene>
<dbReference type="AlphaFoldDB" id="A0A8A2VIP8"/>
<name>A0A8A2VIP8_9EURY</name>
<dbReference type="RefSeq" id="WP_207289923.1">
    <property type="nucleotide sequence ID" value="NZ_CP071462.1"/>
</dbReference>
<protein>
    <submittedName>
        <fullName evidence="2">Uncharacterized protein</fullName>
    </submittedName>
</protein>
<feature type="region of interest" description="Disordered" evidence="1">
    <location>
        <begin position="1"/>
        <end position="50"/>
    </location>
</feature>
<proteinExistence type="predicted"/>
<dbReference type="KEGG" id="hakz:J0X25_04355"/>
<dbReference type="GeneID" id="63186510"/>
<reference evidence="2 3" key="1">
    <citation type="submission" date="2021-03" db="EMBL/GenBank/DDBJ databases">
        <title>Haloterrigena longa sp. nov. and Haloterrigena limicola sp. nov., extremely halophilic archaea isolated from a salt lake.</title>
        <authorList>
            <person name="Henglin C."/>
        </authorList>
    </citation>
    <scope>NUCLEOTIDE SEQUENCE [LARGE SCALE GENOMIC DNA]</scope>
    <source>
        <strain evidence="2 3">KZCA68</strain>
    </source>
</reference>
<dbReference type="Proteomes" id="UP000663203">
    <property type="component" value="Chromosome"/>
</dbReference>
<organism evidence="2 3">
    <name type="scientific">Haloterrigena alkaliphila</name>
    <dbReference type="NCBI Taxonomy" id="2816475"/>
    <lineage>
        <taxon>Archaea</taxon>
        <taxon>Methanobacteriati</taxon>
        <taxon>Methanobacteriota</taxon>
        <taxon>Stenosarchaea group</taxon>
        <taxon>Halobacteria</taxon>
        <taxon>Halobacteriales</taxon>
        <taxon>Natrialbaceae</taxon>
        <taxon>Haloterrigena</taxon>
    </lineage>
</organism>